<dbReference type="CDD" id="cd09917">
    <property type="entry name" value="F-box_SF"/>
    <property type="match status" value="1"/>
</dbReference>
<dbReference type="InterPro" id="IPR036047">
    <property type="entry name" value="F-box-like_dom_sf"/>
</dbReference>
<keyword evidence="3" id="KW-1185">Reference proteome</keyword>
<reference evidence="2 3" key="1">
    <citation type="submission" date="2016-03" db="EMBL/GenBank/DDBJ databases">
        <title>Comparative genomics of the ectomycorrhizal sister species Rhizopogon vinicolor and Rhizopogon vesiculosus (Basidiomycota: Boletales) reveals a divergence of the mating type B locus.</title>
        <authorList>
            <person name="Mujic A.B."/>
            <person name="Kuo A."/>
            <person name="Tritt A."/>
            <person name="Lipzen A."/>
            <person name="Chen C."/>
            <person name="Johnson J."/>
            <person name="Sharma A."/>
            <person name="Barry K."/>
            <person name="Grigoriev I.V."/>
            <person name="Spatafora J.W."/>
        </authorList>
    </citation>
    <scope>NUCLEOTIDE SEQUENCE [LARGE SCALE GENOMIC DNA]</scope>
    <source>
        <strain evidence="2 3">AM-OR11-056</strain>
    </source>
</reference>
<accession>A0A1J8QFX4</accession>
<sequence>MYLTESNFGGPETDDLGISILRFMRQPGAMQTAQDTVLAWLNPQSRRRLKRRWKCRLKRRARRRSKHGHNSCVPDEDEYPISTEPPFIETNREYVYEIDLDRKIFHIDGIPFFTLECLPNGDVFLRYVCKDYYRNIACAPGCPPEHVYKRPASPVIKSSLFATYYSSVCTGAYVTLNDLLAISDVLSRGEHVRVSLLETLIGQCMCMESGVNERRTVVPIIYQFGLVSNNDQLTDQEWLTACSMANLAFIPQMFDDPSWFIHPELSRKEFTWVREDTVVHIATHLDDERCLLASISRLIHEISEQKDNPGDYFGVAFFIFHCAIVKVVKDTHATTFSHTGALQFLPSFFADSPSTPGITVLARLGYRVDPILFARVIGIYSRHVETLDDWHDHPTVLLMEDENPPPMNGVLPPEIWQEVALYLPLRDLLSFGMVSQLCRDVASMILRYPHIRGYRLIAVSKKHQKYLLDPYHSACFIFSCCTRRQHSCYCDGWFGTLEG</sequence>
<dbReference type="InterPro" id="IPR001810">
    <property type="entry name" value="F-box_dom"/>
</dbReference>
<dbReference type="Pfam" id="PF00646">
    <property type="entry name" value="F-box"/>
    <property type="match status" value="1"/>
</dbReference>
<dbReference type="Proteomes" id="UP000183567">
    <property type="component" value="Unassembled WGS sequence"/>
</dbReference>
<dbReference type="OrthoDB" id="3229878at2759"/>
<gene>
    <name evidence="2" type="ORF">AZE42_07274</name>
</gene>
<feature type="domain" description="F-box" evidence="1">
    <location>
        <begin position="411"/>
        <end position="444"/>
    </location>
</feature>
<protein>
    <recommendedName>
        <fullName evidence="1">F-box domain-containing protein</fullName>
    </recommendedName>
</protein>
<dbReference type="SUPFAM" id="SSF81383">
    <property type="entry name" value="F-box domain"/>
    <property type="match status" value="1"/>
</dbReference>
<dbReference type="AlphaFoldDB" id="A0A1J8QFX4"/>
<dbReference type="STRING" id="180088.A0A1J8QFX4"/>
<evidence type="ECO:0000313" key="3">
    <source>
        <dbReference type="Proteomes" id="UP000183567"/>
    </source>
</evidence>
<name>A0A1J8QFX4_9AGAM</name>
<evidence type="ECO:0000313" key="2">
    <source>
        <dbReference type="EMBL" id="OJA10652.1"/>
    </source>
</evidence>
<dbReference type="EMBL" id="LVVM01005398">
    <property type="protein sequence ID" value="OJA10652.1"/>
    <property type="molecule type" value="Genomic_DNA"/>
</dbReference>
<organism evidence="2 3">
    <name type="scientific">Rhizopogon vesiculosus</name>
    <dbReference type="NCBI Taxonomy" id="180088"/>
    <lineage>
        <taxon>Eukaryota</taxon>
        <taxon>Fungi</taxon>
        <taxon>Dikarya</taxon>
        <taxon>Basidiomycota</taxon>
        <taxon>Agaricomycotina</taxon>
        <taxon>Agaricomycetes</taxon>
        <taxon>Agaricomycetidae</taxon>
        <taxon>Boletales</taxon>
        <taxon>Suillineae</taxon>
        <taxon>Rhizopogonaceae</taxon>
        <taxon>Rhizopogon</taxon>
    </lineage>
</organism>
<evidence type="ECO:0000259" key="1">
    <source>
        <dbReference type="Pfam" id="PF00646"/>
    </source>
</evidence>
<proteinExistence type="predicted"/>
<comment type="caution">
    <text evidence="2">The sequence shown here is derived from an EMBL/GenBank/DDBJ whole genome shotgun (WGS) entry which is preliminary data.</text>
</comment>